<evidence type="ECO:0000256" key="1">
    <source>
        <dbReference type="SAM" id="MobiDB-lite"/>
    </source>
</evidence>
<evidence type="ECO:0000313" key="2">
    <source>
        <dbReference type="EMBL" id="KAL3766967.1"/>
    </source>
</evidence>
<evidence type="ECO:0008006" key="4">
    <source>
        <dbReference type="Google" id="ProtNLM"/>
    </source>
</evidence>
<feature type="region of interest" description="Disordered" evidence="1">
    <location>
        <begin position="93"/>
        <end position="114"/>
    </location>
</feature>
<dbReference type="InterPro" id="IPR008884">
    <property type="entry name" value="TylF_MeTrfase"/>
</dbReference>
<accession>A0ABD3MU54</accession>
<feature type="compositionally biased region" description="Low complexity" evidence="1">
    <location>
        <begin position="1"/>
        <end position="23"/>
    </location>
</feature>
<dbReference type="PANTHER" id="PTHR40036:SF1">
    <property type="entry name" value="MACROCIN O-METHYLTRANSFERASE"/>
    <property type="match status" value="1"/>
</dbReference>
<evidence type="ECO:0000313" key="3">
    <source>
        <dbReference type="Proteomes" id="UP001530315"/>
    </source>
</evidence>
<dbReference type="PANTHER" id="PTHR40036">
    <property type="entry name" value="MACROCIN O-METHYLTRANSFERASE"/>
    <property type="match status" value="1"/>
</dbReference>
<protein>
    <recommendedName>
        <fullName evidence="4">Macrocin O-methyltransferase</fullName>
    </recommendedName>
</protein>
<keyword evidence="3" id="KW-1185">Reference proteome</keyword>
<name>A0ABD3MU54_9STRA</name>
<organism evidence="2 3">
    <name type="scientific">Stephanodiscus triporus</name>
    <dbReference type="NCBI Taxonomy" id="2934178"/>
    <lineage>
        <taxon>Eukaryota</taxon>
        <taxon>Sar</taxon>
        <taxon>Stramenopiles</taxon>
        <taxon>Ochrophyta</taxon>
        <taxon>Bacillariophyta</taxon>
        <taxon>Coscinodiscophyceae</taxon>
        <taxon>Thalassiosirophycidae</taxon>
        <taxon>Stephanodiscales</taxon>
        <taxon>Stephanodiscaceae</taxon>
        <taxon>Stephanodiscus</taxon>
    </lineage>
</organism>
<dbReference type="Proteomes" id="UP001530315">
    <property type="component" value="Unassembled WGS sequence"/>
</dbReference>
<proteinExistence type="predicted"/>
<dbReference type="SUPFAM" id="SSF53335">
    <property type="entry name" value="S-adenosyl-L-methionine-dependent methyltransferases"/>
    <property type="match status" value="1"/>
</dbReference>
<dbReference type="Gene3D" id="3.40.50.150">
    <property type="entry name" value="Vaccinia Virus protein VP39"/>
    <property type="match status" value="1"/>
</dbReference>
<dbReference type="AlphaFoldDB" id="A0ABD3MU54"/>
<gene>
    <name evidence="2" type="ORF">ACHAW5_002875</name>
</gene>
<dbReference type="EMBL" id="JALLAZ020001715">
    <property type="protein sequence ID" value="KAL3766967.1"/>
    <property type="molecule type" value="Genomic_DNA"/>
</dbReference>
<sequence>MSASSASATEEAASSSSSSLSAAGGDADRAFRLGMRLERAGHARSASAAFHEAATLYQCFLDGTNDDDGRRTTSPDDDDVVATTTTNVFRHVTSLSTASDGGGEPSSSSSSSGGFGGPTVLAVLAYCCVRLAHLSHDAFGDPRASVRLYGLAASIDPSPSGVAYHGIGTSVEASVSYNLGEGGGGGGRKGGGDGGGGGGSERMAWRREMERAVEAYREASVLGGGLGSNGEVLFHLAVALERLGEVEESEGIMETLRRGESDLSSLVDSWGYVRWHTRRTDPHRLNLHRGTRAMLQIALDAAAPLLRHDDGLVCEFGVASGRSIRMTQELLPLDTPIHGFDTFTGLPVAWGNEPAGSYSTGGAMPEMEQGANVIFHKGLFRDTIPKFLSTVDKGRPLAYANVDCDLYGSTRDVLEAFHGRIIPGTVLVFDEYLCHPSWRQDEFRAWRECCKRFGWQYEYLAFSLSTKQAVVRVTS</sequence>
<feature type="compositionally biased region" description="Gly residues" evidence="1">
    <location>
        <begin position="182"/>
        <end position="200"/>
    </location>
</feature>
<comment type="caution">
    <text evidence="2">The sequence shown here is derived from an EMBL/GenBank/DDBJ whole genome shotgun (WGS) entry which is preliminary data.</text>
</comment>
<feature type="region of interest" description="Disordered" evidence="1">
    <location>
        <begin position="182"/>
        <end position="201"/>
    </location>
</feature>
<dbReference type="Pfam" id="PF05711">
    <property type="entry name" value="TylF"/>
    <property type="match status" value="1"/>
</dbReference>
<reference evidence="2 3" key="1">
    <citation type="submission" date="2024-10" db="EMBL/GenBank/DDBJ databases">
        <title>Updated reference genomes for cyclostephanoid diatoms.</title>
        <authorList>
            <person name="Roberts W.R."/>
            <person name="Alverson A.J."/>
        </authorList>
    </citation>
    <scope>NUCLEOTIDE SEQUENCE [LARGE SCALE GENOMIC DNA]</scope>
    <source>
        <strain evidence="2 3">AJA276-08</strain>
    </source>
</reference>
<feature type="region of interest" description="Disordered" evidence="1">
    <location>
        <begin position="1"/>
        <end position="24"/>
    </location>
</feature>
<dbReference type="InterPro" id="IPR029063">
    <property type="entry name" value="SAM-dependent_MTases_sf"/>
</dbReference>